<dbReference type="Proteomes" id="UP000032142">
    <property type="component" value="Unassembled WGS sequence"/>
</dbReference>
<evidence type="ECO:0000313" key="2">
    <source>
        <dbReference type="Proteomes" id="UP000032142"/>
    </source>
</evidence>
<keyword evidence="2" id="KW-1185">Reference proteome</keyword>
<reference evidence="2" key="1">
    <citation type="submission" date="2014-09" db="EMBL/GenBank/DDBJ databases">
        <authorList>
            <person name="Mudge J."/>
            <person name="Ramaraj T."/>
            <person name="Lindquist I.E."/>
            <person name="Bharti A.K."/>
            <person name="Sundararajan A."/>
            <person name="Cameron C.T."/>
            <person name="Woodward J.E."/>
            <person name="May G.D."/>
            <person name="Brubaker C."/>
            <person name="Broadhvest J."/>
            <person name="Wilkins T.A."/>
        </authorList>
    </citation>
    <scope>NUCLEOTIDE SEQUENCE</scope>
    <source>
        <strain evidence="2">cv. AKA8401</strain>
    </source>
</reference>
<gene>
    <name evidence="1" type="ORF">F383_38708</name>
</gene>
<evidence type="ECO:0000313" key="1">
    <source>
        <dbReference type="EMBL" id="KHF99889.1"/>
    </source>
</evidence>
<organism evidence="1 2">
    <name type="scientific">Gossypium arboreum</name>
    <name type="common">Tree cotton</name>
    <name type="synonym">Gossypium nanking</name>
    <dbReference type="NCBI Taxonomy" id="29729"/>
    <lineage>
        <taxon>Eukaryota</taxon>
        <taxon>Viridiplantae</taxon>
        <taxon>Streptophyta</taxon>
        <taxon>Embryophyta</taxon>
        <taxon>Tracheophyta</taxon>
        <taxon>Spermatophyta</taxon>
        <taxon>Magnoliopsida</taxon>
        <taxon>eudicotyledons</taxon>
        <taxon>Gunneridae</taxon>
        <taxon>Pentapetalae</taxon>
        <taxon>rosids</taxon>
        <taxon>malvids</taxon>
        <taxon>Malvales</taxon>
        <taxon>Malvaceae</taxon>
        <taxon>Malvoideae</taxon>
        <taxon>Gossypium</taxon>
    </lineage>
</organism>
<sequence length="44" mass="4846">MDPRGKSTRPGLSHTCVWHGRVPLAGLTTGWNNRTRACPCRAQV</sequence>
<dbReference type="EMBL" id="JRRC01100933">
    <property type="protein sequence ID" value="KHF99889.1"/>
    <property type="molecule type" value="Genomic_DNA"/>
</dbReference>
<accession>A0A0B0MGJ8</accession>
<comment type="caution">
    <text evidence="1">The sequence shown here is derived from an EMBL/GenBank/DDBJ whole genome shotgun (WGS) entry which is preliminary data.</text>
</comment>
<proteinExistence type="predicted"/>
<dbReference type="AlphaFoldDB" id="A0A0B0MGJ8"/>
<name>A0A0B0MGJ8_GOSAR</name>
<protein>
    <submittedName>
        <fullName evidence="1">Uncharacterized protein</fullName>
    </submittedName>
</protein>